<evidence type="ECO:0000256" key="16">
    <source>
        <dbReference type="ARBA" id="ARBA00034000"/>
    </source>
</evidence>
<feature type="compositionally biased region" description="Low complexity" evidence="18">
    <location>
        <begin position="876"/>
        <end position="889"/>
    </location>
</feature>
<dbReference type="InterPro" id="IPR036950">
    <property type="entry name" value="PBP_transglycosylase"/>
</dbReference>
<dbReference type="GO" id="GO:0008658">
    <property type="term" value="F:penicillin binding"/>
    <property type="evidence" value="ECO:0007669"/>
    <property type="project" value="InterPro"/>
</dbReference>
<evidence type="ECO:0000256" key="5">
    <source>
        <dbReference type="ARBA" id="ARBA00022670"/>
    </source>
</evidence>
<dbReference type="Gene3D" id="2.60.40.10">
    <property type="entry name" value="Immunoglobulins"/>
    <property type="match status" value="1"/>
</dbReference>
<evidence type="ECO:0000256" key="19">
    <source>
        <dbReference type="SAM" id="Phobius"/>
    </source>
</evidence>
<keyword evidence="5" id="KW-0645">Protease</keyword>
<dbReference type="NCBIfam" id="TIGR02074">
    <property type="entry name" value="PBP_1a_fam"/>
    <property type="match status" value="1"/>
</dbReference>
<keyword evidence="12 19" id="KW-1133">Transmembrane helix</keyword>
<dbReference type="GO" id="GO:0009002">
    <property type="term" value="F:serine-type D-Ala-D-Ala carboxypeptidase activity"/>
    <property type="evidence" value="ECO:0007669"/>
    <property type="project" value="UniProtKB-EC"/>
</dbReference>
<dbReference type="PROSITE" id="PS50853">
    <property type="entry name" value="FN3"/>
    <property type="match status" value="1"/>
</dbReference>
<proteinExistence type="inferred from homology"/>
<comment type="catalytic activity">
    <reaction evidence="16">
        <text>Preferential cleavage: (Ac)2-L-Lys-D-Ala-|-D-Ala. Also transpeptidation of peptidyl-alanyl moieties that are N-acyl substituents of D-alanine.</text>
        <dbReference type="EC" id="3.4.16.4"/>
    </reaction>
</comment>
<dbReference type="InterPro" id="IPR023346">
    <property type="entry name" value="Lysozyme-like_dom_sf"/>
</dbReference>
<dbReference type="InterPro" id="IPR036116">
    <property type="entry name" value="FN3_sf"/>
</dbReference>
<evidence type="ECO:0000256" key="15">
    <source>
        <dbReference type="ARBA" id="ARBA00023316"/>
    </source>
</evidence>
<dbReference type="GO" id="GO:0008955">
    <property type="term" value="F:peptidoglycan glycosyltransferase activity"/>
    <property type="evidence" value="ECO:0007669"/>
    <property type="project" value="UniProtKB-EC"/>
</dbReference>
<evidence type="ECO:0000259" key="20">
    <source>
        <dbReference type="PROSITE" id="PS50853"/>
    </source>
</evidence>
<gene>
    <name evidence="21" type="ORF">E1757_06845</name>
</gene>
<feature type="region of interest" description="Disordered" evidence="18">
    <location>
        <begin position="742"/>
        <end position="951"/>
    </location>
</feature>
<keyword evidence="11" id="KW-0573">Peptidoglycan synthesis</keyword>
<protein>
    <submittedName>
        <fullName evidence="21">PBP1A family penicillin-binding protein</fullName>
    </submittedName>
</protein>
<keyword evidence="10" id="KW-0133">Cell shape</keyword>
<dbReference type="Proteomes" id="UP000295636">
    <property type="component" value="Unassembled WGS sequence"/>
</dbReference>
<evidence type="ECO:0000256" key="14">
    <source>
        <dbReference type="ARBA" id="ARBA00023268"/>
    </source>
</evidence>
<evidence type="ECO:0000256" key="2">
    <source>
        <dbReference type="ARBA" id="ARBA00007739"/>
    </source>
</evidence>
<evidence type="ECO:0000313" key="22">
    <source>
        <dbReference type="Proteomes" id="UP000295636"/>
    </source>
</evidence>
<evidence type="ECO:0000256" key="10">
    <source>
        <dbReference type="ARBA" id="ARBA00022960"/>
    </source>
</evidence>
<dbReference type="InterPro" id="IPR012338">
    <property type="entry name" value="Beta-lactam/transpept-like"/>
</dbReference>
<accession>A0A4R5KUE9</accession>
<keyword evidence="3" id="KW-1003">Cell membrane</keyword>
<evidence type="ECO:0000256" key="1">
    <source>
        <dbReference type="ARBA" id="ARBA00007090"/>
    </source>
</evidence>
<dbReference type="EMBL" id="SMRT01000002">
    <property type="protein sequence ID" value="TDF99553.1"/>
    <property type="molecule type" value="Genomic_DNA"/>
</dbReference>
<keyword evidence="15" id="KW-0961">Cell wall biogenesis/degradation</keyword>
<evidence type="ECO:0000313" key="21">
    <source>
        <dbReference type="EMBL" id="TDF99553.1"/>
    </source>
</evidence>
<keyword evidence="6" id="KW-0328">Glycosyltransferase</keyword>
<evidence type="ECO:0000256" key="7">
    <source>
        <dbReference type="ARBA" id="ARBA00022679"/>
    </source>
</evidence>
<feature type="transmembrane region" description="Helical" evidence="19">
    <location>
        <begin position="26"/>
        <end position="50"/>
    </location>
</feature>
<feature type="compositionally biased region" description="Gly residues" evidence="18">
    <location>
        <begin position="913"/>
        <end position="935"/>
    </location>
</feature>
<dbReference type="SUPFAM" id="SSF53955">
    <property type="entry name" value="Lysozyme-like"/>
    <property type="match status" value="1"/>
</dbReference>
<evidence type="ECO:0000256" key="8">
    <source>
        <dbReference type="ARBA" id="ARBA00022692"/>
    </source>
</evidence>
<comment type="catalytic activity">
    <reaction evidence="17">
        <text>[GlcNAc-(1-&gt;4)-Mur2Ac(oyl-L-Ala-gamma-D-Glu-L-Lys-D-Ala-D-Ala)](n)-di-trans,octa-cis-undecaprenyl diphosphate + beta-D-GlcNAc-(1-&gt;4)-Mur2Ac(oyl-L-Ala-gamma-D-Glu-L-Lys-D-Ala-D-Ala)-di-trans,octa-cis-undecaprenyl diphosphate = [GlcNAc-(1-&gt;4)-Mur2Ac(oyl-L-Ala-gamma-D-Glu-L-Lys-D-Ala-D-Ala)](n+1)-di-trans,octa-cis-undecaprenyl diphosphate + di-trans,octa-cis-undecaprenyl diphosphate + H(+)</text>
        <dbReference type="Rhea" id="RHEA:23708"/>
        <dbReference type="Rhea" id="RHEA-COMP:9602"/>
        <dbReference type="Rhea" id="RHEA-COMP:9603"/>
        <dbReference type="ChEBI" id="CHEBI:15378"/>
        <dbReference type="ChEBI" id="CHEBI:58405"/>
        <dbReference type="ChEBI" id="CHEBI:60033"/>
        <dbReference type="ChEBI" id="CHEBI:78435"/>
        <dbReference type="EC" id="2.4.99.28"/>
    </reaction>
</comment>
<feature type="domain" description="Fibronectin type-III" evidence="20">
    <location>
        <begin position="650"/>
        <end position="742"/>
    </location>
</feature>
<keyword evidence="9" id="KW-0378">Hydrolase</keyword>
<dbReference type="PANTHER" id="PTHR32282:SF32">
    <property type="entry name" value="PENICILLIN-BINDING PROTEIN 2A"/>
    <property type="match status" value="1"/>
</dbReference>
<dbReference type="FunFam" id="1.10.3810.10:FF:000001">
    <property type="entry name" value="Penicillin-binding protein 1A"/>
    <property type="match status" value="1"/>
</dbReference>
<keyword evidence="13 19" id="KW-0472">Membrane</keyword>
<dbReference type="RefSeq" id="WP_133226091.1">
    <property type="nucleotide sequence ID" value="NZ_SMRT01000002.1"/>
</dbReference>
<comment type="similarity">
    <text evidence="1">In the C-terminal section; belongs to the transpeptidase family.</text>
</comment>
<feature type="compositionally biased region" description="Gly residues" evidence="18">
    <location>
        <begin position="858"/>
        <end position="875"/>
    </location>
</feature>
<evidence type="ECO:0000256" key="12">
    <source>
        <dbReference type="ARBA" id="ARBA00022989"/>
    </source>
</evidence>
<evidence type="ECO:0000256" key="17">
    <source>
        <dbReference type="ARBA" id="ARBA00049902"/>
    </source>
</evidence>
<dbReference type="InterPro" id="IPR001460">
    <property type="entry name" value="PCN-bd_Tpept"/>
</dbReference>
<keyword evidence="7" id="KW-0808">Transferase</keyword>
<dbReference type="InterPro" id="IPR050396">
    <property type="entry name" value="Glycosyltr_51/Transpeptidase"/>
</dbReference>
<dbReference type="GO" id="GO:0009252">
    <property type="term" value="P:peptidoglycan biosynthetic process"/>
    <property type="evidence" value="ECO:0007669"/>
    <property type="project" value="UniProtKB-KW"/>
</dbReference>
<feature type="compositionally biased region" description="Gly residues" evidence="18">
    <location>
        <begin position="746"/>
        <end position="848"/>
    </location>
</feature>
<dbReference type="OrthoDB" id="9766909at2"/>
<evidence type="ECO:0000256" key="9">
    <source>
        <dbReference type="ARBA" id="ARBA00022801"/>
    </source>
</evidence>
<keyword evidence="8 19" id="KW-0812">Transmembrane</keyword>
<comment type="caution">
    <text evidence="21">The sequence shown here is derived from an EMBL/GenBank/DDBJ whole genome shotgun (WGS) entry which is preliminary data.</text>
</comment>
<comment type="similarity">
    <text evidence="2">In the N-terminal section; belongs to the glycosyltransferase 51 family.</text>
</comment>
<dbReference type="Pfam" id="PF00912">
    <property type="entry name" value="Transgly"/>
    <property type="match status" value="1"/>
</dbReference>
<dbReference type="GO" id="GO:0030288">
    <property type="term" value="C:outer membrane-bounded periplasmic space"/>
    <property type="evidence" value="ECO:0007669"/>
    <property type="project" value="TreeGrafter"/>
</dbReference>
<reference evidence="21 22" key="1">
    <citation type="submission" date="2019-03" db="EMBL/GenBank/DDBJ databases">
        <title>This is whole genome sequence of Paenibacillus sp MS74 strain.</title>
        <authorList>
            <person name="Trinh H.N."/>
        </authorList>
    </citation>
    <scope>NUCLEOTIDE SEQUENCE [LARGE SCALE GENOMIC DNA]</scope>
    <source>
        <strain evidence="21 22">MS74</strain>
    </source>
</reference>
<dbReference type="Pfam" id="PF00905">
    <property type="entry name" value="Transpeptidase"/>
    <property type="match status" value="1"/>
</dbReference>
<sequence length="951" mass="100061">MATNKKTTAGKTKPKKKKQKFSVGKALMFAFVSAVLALICALGVYIFIIINGDKILKENIDKLDMDEASHVYDVNENEVAVLYRENREIVQPEDIPDKLKQAFIATEDKRFGEHSGIDFLGIGRALVKDIVARSAVEGGSTITQQLAKNVFLSSNKTFFRKATEMSIAVALENNYGKDDILTKYLNRIFFGNRVYGVKAAAKKYFGVSDLKKLELWQMATLAAIPKAPTAYNPISNPERSKERRSVVLKLMEEQKYITAEERAKADAVEYVPPKETAGSKDYLAFLDYVINEANDLYGMSEDDLLRNGYKIYTTMDANAQKLIEQTFANDKFFQKDGPEQKMQGAMAIINHKDGGLVGISGGRDYVVRGLNRATVMQQPGSSIKPILVYAPALESGKFTPYSMLEDKEANYNGYTPRNYDGVYRGQVNMFEAVKRSINAPAVWLLKENGLKYSMKFAENMGIPLDPVKDANLAISLGGMTNGATPVQMAAAYGAFANNGYLNTTHSIVKIINDQGTQVAAFKQERNAPVMSAKTAYYMTLLMQSVVEPGGTGAAAKFERPLAGKTGSTQNVIKGLEKYNRDLWFTGYTPEWSAAVWLGFDKPDAKHYVTMSSGAPAIIFKEVMQKALAKRTMTKFNKPDGVEDPVAPPKGVADLKAEYVKDSRAVIVNWTAAGEGVSYQVFRKEDKDKDFPAEPLLSTTVSEVRDITVTPGATYQYAVASVNPGSGASGGMSAAVTVSIPLDNGLPGTGQGEGQLPGQGQGQMPGQGQGQTPGQGQGQTPGQGQGQTPGQGQGQTPGQGQGQTPGQGQGLTPGQGQGQTPGQGQGQTPGQGQAPGQGQGQTPGQGQGQTPGQVQTSGQGQGQTPGGNRQPGGGSPGSATPGQGSGTTAPGTGGQPGTTAPGTSSPGGTSAAGTGSGSGGATAGTGGAAAGAGQSAGTGTPESAAKPGSGGR</sequence>
<evidence type="ECO:0000256" key="13">
    <source>
        <dbReference type="ARBA" id="ARBA00023136"/>
    </source>
</evidence>
<evidence type="ECO:0000256" key="3">
    <source>
        <dbReference type="ARBA" id="ARBA00022475"/>
    </source>
</evidence>
<organism evidence="21 22">
    <name type="scientific">Paenibacillus piri</name>
    <dbReference type="NCBI Taxonomy" id="2547395"/>
    <lineage>
        <taxon>Bacteria</taxon>
        <taxon>Bacillati</taxon>
        <taxon>Bacillota</taxon>
        <taxon>Bacilli</taxon>
        <taxon>Bacillales</taxon>
        <taxon>Paenibacillaceae</taxon>
        <taxon>Paenibacillus</taxon>
    </lineage>
</organism>
<evidence type="ECO:0000256" key="11">
    <source>
        <dbReference type="ARBA" id="ARBA00022984"/>
    </source>
</evidence>
<keyword evidence="4" id="KW-0121">Carboxypeptidase</keyword>
<dbReference type="InterPro" id="IPR001264">
    <property type="entry name" value="Glyco_trans_51"/>
</dbReference>
<dbReference type="SUPFAM" id="SSF49265">
    <property type="entry name" value="Fibronectin type III"/>
    <property type="match status" value="1"/>
</dbReference>
<evidence type="ECO:0000256" key="6">
    <source>
        <dbReference type="ARBA" id="ARBA00022676"/>
    </source>
</evidence>
<dbReference type="GO" id="GO:0006508">
    <property type="term" value="P:proteolysis"/>
    <property type="evidence" value="ECO:0007669"/>
    <property type="project" value="UniProtKB-KW"/>
</dbReference>
<dbReference type="Gene3D" id="1.10.3810.10">
    <property type="entry name" value="Biosynthetic peptidoglycan transglycosylase-like"/>
    <property type="match status" value="1"/>
</dbReference>
<dbReference type="GO" id="GO:0071555">
    <property type="term" value="P:cell wall organization"/>
    <property type="evidence" value="ECO:0007669"/>
    <property type="project" value="UniProtKB-KW"/>
</dbReference>
<feature type="compositionally biased region" description="Low complexity" evidence="18">
    <location>
        <begin position="896"/>
        <end position="912"/>
    </location>
</feature>
<dbReference type="Gene3D" id="3.40.710.10">
    <property type="entry name" value="DD-peptidase/beta-lactamase superfamily"/>
    <property type="match status" value="1"/>
</dbReference>
<dbReference type="SUPFAM" id="SSF56601">
    <property type="entry name" value="beta-lactamase/transpeptidase-like"/>
    <property type="match status" value="1"/>
</dbReference>
<evidence type="ECO:0000256" key="4">
    <source>
        <dbReference type="ARBA" id="ARBA00022645"/>
    </source>
</evidence>
<dbReference type="GO" id="GO:0008360">
    <property type="term" value="P:regulation of cell shape"/>
    <property type="evidence" value="ECO:0007669"/>
    <property type="project" value="UniProtKB-KW"/>
</dbReference>
<name>A0A4R5KUE9_9BACL</name>
<dbReference type="PANTHER" id="PTHR32282">
    <property type="entry name" value="BINDING PROTEIN TRANSPEPTIDASE, PUTATIVE-RELATED"/>
    <property type="match status" value="1"/>
</dbReference>
<keyword evidence="22" id="KW-1185">Reference proteome</keyword>
<dbReference type="AlphaFoldDB" id="A0A4R5KUE9"/>
<keyword evidence="14" id="KW-0511">Multifunctional enzyme</keyword>
<dbReference type="InterPro" id="IPR013783">
    <property type="entry name" value="Ig-like_fold"/>
</dbReference>
<evidence type="ECO:0000256" key="18">
    <source>
        <dbReference type="SAM" id="MobiDB-lite"/>
    </source>
</evidence>
<dbReference type="InterPro" id="IPR003961">
    <property type="entry name" value="FN3_dom"/>
</dbReference>